<dbReference type="Pfam" id="PF03119">
    <property type="entry name" value="DNA_ligase_ZBD"/>
    <property type="match status" value="1"/>
</dbReference>
<dbReference type="Pfam" id="PF03120">
    <property type="entry name" value="OB_DNA_ligase"/>
    <property type="match status" value="1"/>
</dbReference>
<feature type="domain" description="NAD-dependent DNA ligase N-terminal" evidence="11">
    <location>
        <begin position="5"/>
        <end position="465"/>
    </location>
</feature>
<keyword evidence="9" id="KW-0464">Manganese</keyword>
<comment type="cofactor">
    <cofactor evidence="9">
        <name>Mg(2+)</name>
        <dbReference type="ChEBI" id="CHEBI:18420"/>
    </cofactor>
    <cofactor evidence="9">
        <name>Mn(2+)</name>
        <dbReference type="ChEBI" id="CHEBI:29035"/>
    </cofactor>
</comment>
<feature type="binding site" evidence="9">
    <location>
        <position position="321"/>
    </location>
    <ligand>
        <name>NAD(+)</name>
        <dbReference type="ChEBI" id="CHEBI:57540"/>
    </ligand>
</feature>
<keyword evidence="9" id="KW-0460">Magnesium</keyword>
<evidence type="ECO:0000256" key="9">
    <source>
        <dbReference type="HAMAP-Rule" id="MF_01588"/>
    </source>
</evidence>
<dbReference type="PIRSF" id="PIRSF001604">
    <property type="entry name" value="LigA"/>
    <property type="match status" value="1"/>
</dbReference>
<feature type="coiled-coil region" evidence="10">
    <location>
        <begin position="30"/>
        <end position="57"/>
    </location>
</feature>
<dbReference type="Pfam" id="PF12826">
    <property type="entry name" value="HHH_2"/>
    <property type="match status" value="1"/>
</dbReference>
<dbReference type="SUPFAM" id="SSF56091">
    <property type="entry name" value="DNA ligase/mRNA capping enzyme, catalytic domain"/>
    <property type="match status" value="1"/>
</dbReference>
<evidence type="ECO:0000256" key="1">
    <source>
        <dbReference type="ARBA" id="ARBA00022598"/>
    </source>
</evidence>
<dbReference type="AlphaFoldDB" id="A0AA48IH18"/>
<evidence type="ECO:0000256" key="7">
    <source>
        <dbReference type="ARBA" id="ARBA00023204"/>
    </source>
</evidence>
<dbReference type="InterPro" id="IPR012340">
    <property type="entry name" value="NA-bd_OB-fold"/>
</dbReference>
<feature type="binding site" evidence="9">
    <location>
        <begin position="83"/>
        <end position="84"/>
    </location>
    <ligand>
        <name>NAD(+)</name>
        <dbReference type="ChEBI" id="CHEBI:57540"/>
    </ligand>
</feature>
<keyword evidence="10" id="KW-0175">Coiled coil</keyword>
<feature type="active site" description="N6-AMP-lysine intermediate" evidence="9">
    <location>
        <position position="110"/>
    </location>
</feature>
<evidence type="ECO:0000259" key="11">
    <source>
        <dbReference type="SMART" id="SM00532"/>
    </source>
</evidence>
<dbReference type="InterPro" id="IPR018239">
    <property type="entry name" value="DNA_ligase_AS"/>
</dbReference>
<keyword evidence="6 9" id="KW-0520">NAD</keyword>
<dbReference type="EC" id="6.5.1.2" evidence="9"/>
<comment type="function">
    <text evidence="9">DNA ligase that catalyzes the formation of phosphodiester linkages between 5'-phosphoryl and 3'-hydroxyl groups in double-stranded DNA using NAD as a coenzyme and as the energy source for the reaction. It is essential for DNA replication and repair of damaged DNA.</text>
</comment>
<accession>A0AA48IH18</accession>
<feature type="binding site" evidence="9">
    <location>
        <position position="108"/>
    </location>
    <ligand>
        <name>NAD(+)</name>
        <dbReference type="ChEBI" id="CHEBI:57540"/>
    </ligand>
</feature>
<dbReference type="InterPro" id="IPR010994">
    <property type="entry name" value="RuvA_2-like"/>
</dbReference>
<evidence type="ECO:0000256" key="6">
    <source>
        <dbReference type="ARBA" id="ARBA00023027"/>
    </source>
</evidence>
<dbReference type="GO" id="GO:0003911">
    <property type="term" value="F:DNA ligase (NAD+) activity"/>
    <property type="evidence" value="ECO:0007669"/>
    <property type="project" value="UniProtKB-UniRule"/>
</dbReference>
<dbReference type="EMBL" id="AP027924">
    <property type="protein sequence ID" value="BED92080.1"/>
    <property type="molecule type" value="Genomic_DNA"/>
</dbReference>
<sequence>MNWRKIEEKYNEYCNLLNFYKKELHYADDLSIEDDEYDDLKRKIEEIETNYPQIASKDSPLNVIGSEVSTDLKSVKHEIKMESLHDSFTFEEIRKFYDKSNSLSYAVEPKIDGLSISVIYENGILKTASTRGNGYYGEDITEKAKKIKNLPHEIDKGIPLLEVRGEVFMPRVEFKGLIKKYEEFDGSQPFKNPRNAAAGILRNKNLKIVESYNLKVLIFNVERLITDCFYFRAPWNLKDSNFLFNTHANSLEYAKKLGLPVINSFLCESYEDIEDKIEEIKKRRLSFEFQVDGAVIKINELPRRAQLGSTNTHPRWAEAYKYKPEEAITKILNIENQLGRSGALTPVATFDSVMLSGSYISKATLHNYDYIVSKDIKIGDYVRIRKAGDIVPEVISHVTEIKQNDEVVDLKEYHHNLPTFNPPEFCPFCNSKLEKKPDEIALKCQNDKCKKKIIEKIAHFTSKNAMDIEILGRKTVEKLVNSGILNSFEDIYKLDAEVIYKEDIESINKINSGQIKFDDFDYDIYLKKDIKKIMDKIEESKGRPLSRVIYALGIPYVGRETSLMLANKFKEFKKLTEVKEDDLNNIEGIGEISIKSILNFFKKEKFKYFEEINFRQ</sequence>
<keyword evidence="5 9" id="KW-0862">Zinc</keyword>
<dbReference type="Gene3D" id="2.40.50.140">
    <property type="entry name" value="Nucleic acid-binding proteins"/>
    <property type="match status" value="1"/>
</dbReference>
<dbReference type="Proteomes" id="UP001337580">
    <property type="component" value="Chromosome"/>
</dbReference>
<organism evidence="12">
    <name type="scientific">Candidatus Improbicoccus pseudotrichonymphae</name>
    <dbReference type="NCBI Taxonomy" id="3033792"/>
    <lineage>
        <taxon>Bacteria</taxon>
        <taxon>Bacillati</taxon>
        <taxon>Bacillota</taxon>
        <taxon>Clostridia</taxon>
        <taxon>Candidatus Improbicoccus</taxon>
    </lineage>
</organism>
<evidence type="ECO:0000256" key="2">
    <source>
        <dbReference type="ARBA" id="ARBA00022705"/>
    </source>
</evidence>
<feature type="binding site" evidence="9">
    <location>
        <begin position="34"/>
        <end position="38"/>
    </location>
    <ligand>
        <name>NAD(+)</name>
        <dbReference type="ChEBI" id="CHEBI:57540"/>
    </ligand>
</feature>
<dbReference type="GO" id="GO:0046872">
    <property type="term" value="F:metal ion binding"/>
    <property type="evidence" value="ECO:0007669"/>
    <property type="project" value="UniProtKB-KW"/>
</dbReference>
<keyword evidence="4 9" id="KW-0227">DNA damage</keyword>
<dbReference type="InterPro" id="IPR013839">
    <property type="entry name" value="DNAligase_adenylation"/>
</dbReference>
<dbReference type="NCBIfam" id="TIGR00575">
    <property type="entry name" value="dnlj"/>
    <property type="match status" value="1"/>
</dbReference>
<feature type="binding site" evidence="9">
    <location>
        <position position="426"/>
    </location>
    <ligand>
        <name>Zn(2+)</name>
        <dbReference type="ChEBI" id="CHEBI:29105"/>
    </ligand>
</feature>
<comment type="catalytic activity">
    <reaction evidence="8 9">
        <text>NAD(+) + (deoxyribonucleotide)n-3'-hydroxyl + 5'-phospho-(deoxyribonucleotide)m = (deoxyribonucleotide)n+m + AMP + beta-nicotinamide D-nucleotide.</text>
        <dbReference type="EC" id="6.5.1.2"/>
    </reaction>
</comment>
<keyword evidence="3 9" id="KW-0479">Metal-binding</keyword>
<evidence type="ECO:0000256" key="8">
    <source>
        <dbReference type="ARBA" id="ARBA00034005"/>
    </source>
</evidence>
<evidence type="ECO:0000313" key="12">
    <source>
        <dbReference type="EMBL" id="BED92080.1"/>
    </source>
</evidence>
<dbReference type="HAMAP" id="MF_01588">
    <property type="entry name" value="DNA_ligase_A"/>
    <property type="match status" value="1"/>
</dbReference>
<keyword evidence="1 9" id="KW-0436">Ligase</keyword>
<dbReference type="InterPro" id="IPR041663">
    <property type="entry name" value="DisA/LigA_HHH"/>
</dbReference>
<dbReference type="SUPFAM" id="SSF50249">
    <property type="entry name" value="Nucleic acid-binding proteins"/>
    <property type="match status" value="1"/>
</dbReference>
<dbReference type="CDD" id="cd00114">
    <property type="entry name" value="LIGANc"/>
    <property type="match status" value="1"/>
</dbReference>
<dbReference type="InterPro" id="IPR013840">
    <property type="entry name" value="DNAligase_N"/>
</dbReference>
<feature type="binding site" evidence="9">
    <location>
        <position position="131"/>
    </location>
    <ligand>
        <name>NAD(+)</name>
        <dbReference type="ChEBI" id="CHEBI:57540"/>
    </ligand>
</feature>
<reference evidence="12" key="1">
    <citation type="journal article" date="2023" name="ISME J.">
        <title>Emergence of putative energy parasites within Clostridia revealed by genome analysis of a novel endosymbiotic clade.</title>
        <authorList>
            <person name="Takahashi K."/>
            <person name="Kuwahara H."/>
            <person name="Horikawa Y."/>
            <person name="Izawa K."/>
            <person name="Kato D."/>
            <person name="Inagaki T."/>
            <person name="Yuki M."/>
            <person name="Ohkuma M."/>
            <person name="Hongoh Y."/>
        </authorList>
    </citation>
    <scope>NUCLEOTIDE SEQUENCE</scope>
    <source>
        <strain evidence="12">CfP3-15</strain>
    </source>
</reference>
<keyword evidence="7 9" id="KW-0234">DNA repair</keyword>
<keyword evidence="2 9" id="KW-0235">DNA replication</keyword>
<dbReference type="NCBIfam" id="NF005932">
    <property type="entry name" value="PRK07956.1"/>
    <property type="match status" value="1"/>
</dbReference>
<feature type="binding site" evidence="9">
    <location>
        <position position="429"/>
    </location>
    <ligand>
        <name>Zn(2+)</name>
        <dbReference type="ChEBI" id="CHEBI:29105"/>
    </ligand>
</feature>
<dbReference type="SUPFAM" id="SSF47781">
    <property type="entry name" value="RuvA domain 2-like"/>
    <property type="match status" value="1"/>
</dbReference>
<feature type="binding site" evidence="9">
    <location>
        <position position="449"/>
    </location>
    <ligand>
        <name>Zn(2+)</name>
        <dbReference type="ChEBI" id="CHEBI:29105"/>
    </ligand>
</feature>
<dbReference type="InterPro" id="IPR004149">
    <property type="entry name" value="Znf_DNAligase_C4"/>
</dbReference>
<feature type="binding site" evidence="9">
    <location>
        <position position="166"/>
    </location>
    <ligand>
        <name>NAD(+)</name>
        <dbReference type="ChEBI" id="CHEBI:57540"/>
    </ligand>
</feature>
<dbReference type="Gene3D" id="1.10.287.610">
    <property type="entry name" value="Helix hairpin bin"/>
    <property type="match status" value="1"/>
</dbReference>
<dbReference type="InterPro" id="IPR004150">
    <property type="entry name" value="NAD_DNA_ligase_OB"/>
</dbReference>
<dbReference type="PROSITE" id="PS01055">
    <property type="entry name" value="DNA_LIGASE_N1"/>
    <property type="match status" value="1"/>
</dbReference>
<dbReference type="SMART" id="SM00532">
    <property type="entry name" value="LIGANc"/>
    <property type="match status" value="1"/>
</dbReference>
<dbReference type="GO" id="GO:0006260">
    <property type="term" value="P:DNA replication"/>
    <property type="evidence" value="ECO:0007669"/>
    <property type="project" value="UniProtKB-KW"/>
</dbReference>
<comment type="similarity">
    <text evidence="9">Belongs to the NAD-dependent DNA ligase family. LigA subfamily.</text>
</comment>
<feature type="binding site" evidence="9">
    <location>
        <position position="297"/>
    </location>
    <ligand>
        <name>NAD(+)</name>
        <dbReference type="ChEBI" id="CHEBI:57540"/>
    </ligand>
</feature>
<proteinExistence type="inferred from homology"/>
<name>A0AA48IH18_9FIRM</name>
<protein>
    <recommendedName>
        <fullName evidence="9">DNA ligase</fullName>
        <ecNumber evidence="9">6.5.1.2</ecNumber>
    </recommendedName>
    <alternativeName>
        <fullName evidence="9">Polydeoxyribonucleotide synthase [NAD(+)]</fullName>
    </alternativeName>
</protein>
<dbReference type="InterPro" id="IPR001679">
    <property type="entry name" value="DNA_ligase"/>
</dbReference>
<dbReference type="Pfam" id="PF01653">
    <property type="entry name" value="DNA_ligase_aden"/>
    <property type="match status" value="1"/>
</dbReference>
<dbReference type="KEGG" id="ips:CfP315_0662"/>
<evidence type="ECO:0000256" key="10">
    <source>
        <dbReference type="SAM" id="Coils"/>
    </source>
</evidence>
<feature type="binding site" evidence="9">
    <location>
        <position position="444"/>
    </location>
    <ligand>
        <name>Zn(2+)</name>
        <dbReference type="ChEBI" id="CHEBI:29105"/>
    </ligand>
</feature>
<dbReference type="GO" id="GO:0006281">
    <property type="term" value="P:DNA repair"/>
    <property type="evidence" value="ECO:0007669"/>
    <property type="project" value="UniProtKB-KW"/>
</dbReference>
<dbReference type="Gene3D" id="3.30.470.30">
    <property type="entry name" value="DNA ligase/mRNA capping enzyme"/>
    <property type="match status" value="1"/>
</dbReference>
<dbReference type="Gene3D" id="1.10.150.20">
    <property type="entry name" value="5' to 3' exonuclease, C-terminal subdomain"/>
    <property type="match status" value="2"/>
</dbReference>
<evidence type="ECO:0000256" key="3">
    <source>
        <dbReference type="ARBA" id="ARBA00022723"/>
    </source>
</evidence>
<gene>
    <name evidence="9" type="primary">ligA</name>
    <name evidence="12" type="ORF">CfP315_0662</name>
</gene>
<evidence type="ECO:0000256" key="5">
    <source>
        <dbReference type="ARBA" id="ARBA00022833"/>
    </source>
</evidence>
<evidence type="ECO:0000256" key="4">
    <source>
        <dbReference type="ARBA" id="ARBA00022763"/>
    </source>
</evidence>